<name>A0A933IEB2_UNCT6</name>
<dbReference type="EMBL" id="JACQXR010000160">
    <property type="protein sequence ID" value="MBI4727824.1"/>
    <property type="molecule type" value="Genomic_DNA"/>
</dbReference>
<dbReference type="AlphaFoldDB" id="A0A933IEB2"/>
<evidence type="ECO:0000313" key="2">
    <source>
        <dbReference type="Proteomes" id="UP000736328"/>
    </source>
</evidence>
<proteinExistence type="predicted"/>
<dbReference type="Proteomes" id="UP000736328">
    <property type="component" value="Unassembled WGS sequence"/>
</dbReference>
<protein>
    <submittedName>
        <fullName evidence="1">Uncharacterized protein</fullName>
    </submittedName>
</protein>
<accession>A0A933IEB2</accession>
<sequence length="210" mass="24151">MRARVLIVSILVFLTTVPSIIWGFKIEHSVIIEYNQYRNDFDMNPGFAFGYRLITKIPIINRIGLQFTYSKLPYFRGQEPYVYSPAPYRDQITWYGPAVIKPFAITLGKIEWETAIGIGLAHQSTWHDDLNQDESSLWGLGDYYTPTLTYYTPQFSTEISIKFFREQLGFGFGGGIRQFAGATTGAWTDIHNPPRLGFGYGLLFRLWGYI</sequence>
<organism evidence="1 2">
    <name type="scientific">candidate division TA06 bacterium</name>
    <dbReference type="NCBI Taxonomy" id="2250710"/>
    <lineage>
        <taxon>Bacteria</taxon>
        <taxon>Bacteria division TA06</taxon>
    </lineage>
</organism>
<reference evidence="1" key="1">
    <citation type="submission" date="2020-07" db="EMBL/GenBank/DDBJ databases">
        <title>Huge and variable diversity of episymbiotic CPR bacteria and DPANN archaea in groundwater ecosystems.</title>
        <authorList>
            <person name="He C.Y."/>
            <person name="Keren R."/>
            <person name="Whittaker M."/>
            <person name="Farag I.F."/>
            <person name="Doudna J."/>
            <person name="Cate J.H.D."/>
            <person name="Banfield J.F."/>
        </authorList>
    </citation>
    <scope>NUCLEOTIDE SEQUENCE</scope>
    <source>
        <strain evidence="1">NC_groundwater_1520_Pr4_B-0.1um_53_5</strain>
    </source>
</reference>
<comment type="caution">
    <text evidence="1">The sequence shown here is derived from an EMBL/GenBank/DDBJ whole genome shotgun (WGS) entry which is preliminary data.</text>
</comment>
<gene>
    <name evidence="1" type="ORF">HY768_11520</name>
</gene>
<evidence type="ECO:0000313" key="1">
    <source>
        <dbReference type="EMBL" id="MBI4727824.1"/>
    </source>
</evidence>